<dbReference type="InParanoid" id="A0A0C3AWL2"/>
<reference evidence="2" key="2">
    <citation type="submission" date="2015-01" db="EMBL/GenBank/DDBJ databases">
        <title>Evolutionary Origins and Diversification of the Mycorrhizal Mutualists.</title>
        <authorList>
            <consortium name="DOE Joint Genome Institute"/>
            <consortium name="Mycorrhizal Genomics Consortium"/>
            <person name="Kohler A."/>
            <person name="Kuo A."/>
            <person name="Nagy L.G."/>
            <person name="Floudas D."/>
            <person name="Copeland A."/>
            <person name="Barry K.W."/>
            <person name="Cichocki N."/>
            <person name="Veneault-Fourrey C."/>
            <person name="LaButti K."/>
            <person name="Lindquist E.A."/>
            <person name="Lipzen A."/>
            <person name="Lundell T."/>
            <person name="Morin E."/>
            <person name="Murat C."/>
            <person name="Riley R."/>
            <person name="Ohm R."/>
            <person name="Sun H."/>
            <person name="Tunlid A."/>
            <person name="Henrissat B."/>
            <person name="Grigoriev I.V."/>
            <person name="Hibbett D.S."/>
            <person name="Martin F."/>
        </authorList>
    </citation>
    <scope>NUCLEOTIDE SEQUENCE [LARGE SCALE GENOMIC DNA]</scope>
    <source>
        <strain evidence="2">F 1598</strain>
    </source>
</reference>
<organism evidence="1 2">
    <name type="scientific">Piloderma croceum (strain F 1598)</name>
    <dbReference type="NCBI Taxonomy" id="765440"/>
    <lineage>
        <taxon>Eukaryota</taxon>
        <taxon>Fungi</taxon>
        <taxon>Dikarya</taxon>
        <taxon>Basidiomycota</taxon>
        <taxon>Agaricomycotina</taxon>
        <taxon>Agaricomycetes</taxon>
        <taxon>Agaricomycetidae</taxon>
        <taxon>Atheliales</taxon>
        <taxon>Atheliaceae</taxon>
        <taxon>Piloderma</taxon>
    </lineage>
</organism>
<gene>
    <name evidence="1" type="ORF">PILCRDRAFT_75512</name>
</gene>
<evidence type="ECO:0000313" key="1">
    <source>
        <dbReference type="EMBL" id="KIM78403.1"/>
    </source>
</evidence>
<keyword evidence="2" id="KW-1185">Reference proteome</keyword>
<dbReference type="HOGENOM" id="CLU_013084_4_3_1"/>
<evidence type="ECO:0000313" key="2">
    <source>
        <dbReference type="Proteomes" id="UP000054166"/>
    </source>
</evidence>
<accession>A0A0C3AWL2</accession>
<dbReference type="STRING" id="765440.A0A0C3AWL2"/>
<dbReference type="AlphaFoldDB" id="A0A0C3AWL2"/>
<dbReference type="Proteomes" id="UP000054166">
    <property type="component" value="Unassembled WGS sequence"/>
</dbReference>
<sequence>ALDHLEGLIVARMFELTKMNMSQTGYKMRKHISKALQSHSQAIQSALERYNSAARLLPTPRHQLDWKEVVEYVFLTDFNLLRDAHQDISNCPWATPAGRLAMDLYFKIA</sequence>
<reference evidence="1 2" key="1">
    <citation type="submission" date="2014-04" db="EMBL/GenBank/DDBJ databases">
        <authorList>
            <consortium name="DOE Joint Genome Institute"/>
            <person name="Kuo A."/>
            <person name="Tarkka M."/>
            <person name="Buscot F."/>
            <person name="Kohler A."/>
            <person name="Nagy L.G."/>
            <person name="Floudas D."/>
            <person name="Copeland A."/>
            <person name="Barry K.W."/>
            <person name="Cichocki N."/>
            <person name="Veneault-Fourrey C."/>
            <person name="LaButti K."/>
            <person name="Lindquist E.A."/>
            <person name="Lipzen A."/>
            <person name="Lundell T."/>
            <person name="Morin E."/>
            <person name="Murat C."/>
            <person name="Sun H."/>
            <person name="Tunlid A."/>
            <person name="Henrissat B."/>
            <person name="Grigoriev I.V."/>
            <person name="Hibbett D.S."/>
            <person name="Martin F."/>
            <person name="Nordberg H.P."/>
            <person name="Cantor M.N."/>
            <person name="Hua S.X."/>
        </authorList>
    </citation>
    <scope>NUCLEOTIDE SEQUENCE [LARGE SCALE GENOMIC DNA]</scope>
    <source>
        <strain evidence="1 2">F 1598</strain>
    </source>
</reference>
<proteinExistence type="predicted"/>
<feature type="non-terminal residue" evidence="1">
    <location>
        <position position="1"/>
    </location>
</feature>
<name>A0A0C3AWL2_PILCF</name>
<protein>
    <submittedName>
        <fullName evidence="1">Uncharacterized protein</fullName>
    </submittedName>
</protein>
<dbReference type="OrthoDB" id="2676448at2759"/>
<dbReference type="EMBL" id="KN833016">
    <property type="protein sequence ID" value="KIM78403.1"/>
    <property type="molecule type" value="Genomic_DNA"/>
</dbReference>